<dbReference type="InterPro" id="IPR011047">
    <property type="entry name" value="Quinoprotein_ADH-like_sf"/>
</dbReference>
<feature type="region of interest" description="Disordered" evidence="1">
    <location>
        <begin position="27"/>
        <end position="78"/>
    </location>
</feature>
<evidence type="ECO:0000313" key="4">
    <source>
        <dbReference type="Proteomes" id="UP000199700"/>
    </source>
</evidence>
<dbReference type="Proteomes" id="UP000199700">
    <property type="component" value="Chromosome"/>
</dbReference>
<evidence type="ECO:0008006" key="5">
    <source>
        <dbReference type="Google" id="ProtNLM"/>
    </source>
</evidence>
<feature type="region of interest" description="Disordered" evidence="1">
    <location>
        <begin position="345"/>
        <end position="429"/>
    </location>
</feature>
<reference evidence="3" key="1">
    <citation type="submission" date="2016-10" db="EMBL/GenBank/DDBJ databases">
        <authorList>
            <person name="Varghese N."/>
            <person name="Submissions S."/>
        </authorList>
    </citation>
    <scope>NUCLEOTIDE SEQUENCE [LARGE SCALE GENOMIC DNA]</scope>
    <source>
        <strain evidence="3">DSM 22082</strain>
    </source>
</reference>
<evidence type="ECO:0000256" key="2">
    <source>
        <dbReference type="SAM" id="SignalP"/>
    </source>
</evidence>
<feature type="chain" id="PRO_5039035084" description="PQQ-like domain-containing protein" evidence="2">
    <location>
        <begin position="24"/>
        <end position="429"/>
    </location>
</feature>
<gene>
    <name evidence="3" type="ORF">SAMN04489751_2773</name>
</gene>
<sequence>MRPRSTASAVLPLTLVVALGLSACSGFGSGSQSSEPSTAGSQAPSFDSGEAASVESGESGSASAAERTVDPGWDAPAQEADGTFLSMHENDDSLEYRAVDSGGQVLWTAQRPRACSAYLVTTTDDGPIAVLMDQGSATGDSLTPTASGYDLTTGQKRWGPVETPGAMLGNGLVFAGAPKDFIGIAGPRTALDPATGDVAAVETENESDDASPRVVALFGEHLIRSQDGDIVGEDLDGHRLWTRAAEDFGLSASEAREVPWEPIGETHALLGDAGSEERMLIDLDSGASVDSNISGAWFDSSSETLVTAGSDLLGFDSDGTKRWNTPLPENAEVAAVGAGLIVFDSESGSRSSNGSRSTSGSGSSSGHDSDRAETERPVTARSARDGSRAEGGTALLEAIERLGSPHHISESGAALIGDPQTPLLVTSRS</sequence>
<proteinExistence type="predicted"/>
<keyword evidence="4" id="KW-1185">Reference proteome</keyword>
<dbReference type="SUPFAM" id="SSF50998">
    <property type="entry name" value="Quinoprotein alcohol dehydrogenase-like"/>
    <property type="match status" value="1"/>
</dbReference>
<evidence type="ECO:0000256" key="1">
    <source>
        <dbReference type="SAM" id="MobiDB-lite"/>
    </source>
</evidence>
<accession>A0A1H1UTA4</accession>
<dbReference type="AlphaFoldDB" id="A0A1H1UTA4"/>
<dbReference type="RefSeq" id="WP_092106406.1">
    <property type="nucleotide sequence ID" value="NZ_LT629739.1"/>
</dbReference>
<name>A0A1H1UTA4_BRESA</name>
<evidence type="ECO:0000313" key="3">
    <source>
        <dbReference type="EMBL" id="SDS75326.1"/>
    </source>
</evidence>
<dbReference type="OrthoDB" id="3422572at2"/>
<keyword evidence="2" id="KW-0732">Signal</keyword>
<feature type="compositionally biased region" description="Low complexity" evidence="1">
    <location>
        <begin position="48"/>
        <end position="66"/>
    </location>
</feature>
<feature type="compositionally biased region" description="Basic and acidic residues" evidence="1">
    <location>
        <begin position="367"/>
        <end position="388"/>
    </location>
</feature>
<feature type="compositionally biased region" description="Low complexity" evidence="1">
    <location>
        <begin position="345"/>
        <end position="366"/>
    </location>
</feature>
<feature type="signal peptide" evidence="2">
    <location>
        <begin position="1"/>
        <end position="23"/>
    </location>
</feature>
<dbReference type="EMBL" id="LT629739">
    <property type="protein sequence ID" value="SDS75326.1"/>
    <property type="molecule type" value="Genomic_DNA"/>
</dbReference>
<feature type="compositionally biased region" description="Polar residues" evidence="1">
    <location>
        <begin position="30"/>
        <end position="45"/>
    </location>
</feature>
<organism evidence="3 4">
    <name type="scientific">Brevibacterium sandarakinum</name>
    <dbReference type="NCBI Taxonomy" id="629680"/>
    <lineage>
        <taxon>Bacteria</taxon>
        <taxon>Bacillati</taxon>
        <taxon>Actinomycetota</taxon>
        <taxon>Actinomycetes</taxon>
        <taxon>Micrococcales</taxon>
        <taxon>Brevibacteriaceae</taxon>
        <taxon>Brevibacterium</taxon>
    </lineage>
</organism>
<dbReference type="PROSITE" id="PS51257">
    <property type="entry name" value="PROKAR_LIPOPROTEIN"/>
    <property type="match status" value="1"/>
</dbReference>
<protein>
    <recommendedName>
        <fullName evidence="5">PQQ-like domain-containing protein</fullName>
    </recommendedName>
</protein>
<dbReference type="STRING" id="629680.SAMN04489751_2773"/>